<name>A0ABR1YBH0_9PEZI</name>
<sequence>MRYLVVAAATAATAVAQQQLSNSSNTQISFPFPASDGDDVADYLGSVITVQGPMTTMKVECKDYVTTGSSYYADDDTVNMCYFTDPVTMTLGPSTFAFVTEYTGDGGTVDLTVSSGCSIGSSLVCAVSEGGPGAWADVCYQTYIGGNGAFSNCLTANSGTVPISTTTLPLSVLGTMTITVTDGGQSLTAGASVVAATATATSVAKNSTSASHSTGYTTRTGPTSSRSTQTAGAAMVTGGIALANVAGLVMAGLL</sequence>
<dbReference type="Proteomes" id="UP001492380">
    <property type="component" value="Unassembled WGS sequence"/>
</dbReference>
<proteinExistence type="predicted"/>
<gene>
    <name evidence="3" type="ORF">HDK90DRAFT_514722</name>
</gene>
<evidence type="ECO:0000313" key="4">
    <source>
        <dbReference type="Proteomes" id="UP001492380"/>
    </source>
</evidence>
<dbReference type="EMBL" id="JBBWRZ010000012">
    <property type="protein sequence ID" value="KAK8224534.1"/>
    <property type="molecule type" value="Genomic_DNA"/>
</dbReference>
<keyword evidence="2" id="KW-1133">Transmembrane helix</keyword>
<keyword evidence="2" id="KW-0812">Transmembrane</keyword>
<evidence type="ECO:0000256" key="1">
    <source>
        <dbReference type="SAM" id="MobiDB-lite"/>
    </source>
</evidence>
<keyword evidence="2" id="KW-0472">Membrane</keyword>
<protein>
    <submittedName>
        <fullName evidence="3">Uncharacterized protein</fullName>
    </submittedName>
</protein>
<feature type="region of interest" description="Disordered" evidence="1">
    <location>
        <begin position="208"/>
        <end position="230"/>
    </location>
</feature>
<evidence type="ECO:0000313" key="3">
    <source>
        <dbReference type="EMBL" id="KAK8224534.1"/>
    </source>
</evidence>
<feature type="transmembrane region" description="Helical" evidence="2">
    <location>
        <begin position="231"/>
        <end position="253"/>
    </location>
</feature>
<comment type="caution">
    <text evidence="3">The sequence shown here is derived from an EMBL/GenBank/DDBJ whole genome shotgun (WGS) entry which is preliminary data.</text>
</comment>
<keyword evidence="4" id="KW-1185">Reference proteome</keyword>
<organism evidence="3 4">
    <name type="scientific">Phyllosticta capitalensis</name>
    <dbReference type="NCBI Taxonomy" id="121624"/>
    <lineage>
        <taxon>Eukaryota</taxon>
        <taxon>Fungi</taxon>
        <taxon>Dikarya</taxon>
        <taxon>Ascomycota</taxon>
        <taxon>Pezizomycotina</taxon>
        <taxon>Dothideomycetes</taxon>
        <taxon>Dothideomycetes incertae sedis</taxon>
        <taxon>Botryosphaeriales</taxon>
        <taxon>Phyllostictaceae</taxon>
        <taxon>Phyllosticta</taxon>
    </lineage>
</organism>
<accession>A0ABR1YBH0</accession>
<reference evidence="3 4" key="1">
    <citation type="submission" date="2024-04" db="EMBL/GenBank/DDBJ databases">
        <title>Phyllosticta paracitricarpa is synonymous to the EU quarantine fungus P. citricarpa based on phylogenomic analyses.</title>
        <authorList>
            <consortium name="Lawrence Berkeley National Laboratory"/>
            <person name="Van Ingen-Buijs V.A."/>
            <person name="Van Westerhoven A.C."/>
            <person name="Haridas S."/>
            <person name="Skiadas P."/>
            <person name="Martin F."/>
            <person name="Groenewald J.Z."/>
            <person name="Crous P.W."/>
            <person name="Seidl M.F."/>
        </authorList>
    </citation>
    <scope>NUCLEOTIDE SEQUENCE [LARGE SCALE GENOMIC DNA]</scope>
    <source>
        <strain evidence="3 4">CBS 123374</strain>
    </source>
</reference>
<evidence type="ECO:0000256" key="2">
    <source>
        <dbReference type="SAM" id="Phobius"/>
    </source>
</evidence>